<dbReference type="EMBL" id="SNRW01033842">
    <property type="protein sequence ID" value="KAA6355904.1"/>
    <property type="molecule type" value="Genomic_DNA"/>
</dbReference>
<evidence type="ECO:0000256" key="2">
    <source>
        <dbReference type="SAM" id="Phobius"/>
    </source>
</evidence>
<dbReference type="Proteomes" id="UP000324800">
    <property type="component" value="Unassembled WGS sequence"/>
</dbReference>
<sequence length="191" mass="22269">MSLDDCSFAEEQQSGNDEKILERGSSSDCEEDDDDMNAMKNLVKTKNKRIVNNLAGGDSFFRSVSVVLCKYEDQFEYVREKACNYLETHKNENDFMHQFVSAEEAKIEKKRKRKMFIDTFRQKLKRTHFNILLGCVVLTNGQTVRFLKQLDERLGDKLTLCFQAVIVTVIILYNDFILTWDLLMVIIMLPL</sequence>
<evidence type="ECO:0000256" key="1">
    <source>
        <dbReference type="SAM" id="MobiDB-lite"/>
    </source>
</evidence>
<dbReference type="AlphaFoldDB" id="A0A5J4TBX2"/>
<feature type="region of interest" description="Disordered" evidence="1">
    <location>
        <begin position="1"/>
        <end position="33"/>
    </location>
</feature>
<evidence type="ECO:0000313" key="4">
    <source>
        <dbReference type="Proteomes" id="UP000324800"/>
    </source>
</evidence>
<feature type="transmembrane region" description="Helical" evidence="2">
    <location>
        <begin position="162"/>
        <end position="189"/>
    </location>
</feature>
<comment type="caution">
    <text evidence="3">The sequence shown here is derived from an EMBL/GenBank/DDBJ whole genome shotgun (WGS) entry which is preliminary data.</text>
</comment>
<keyword evidence="2" id="KW-0472">Membrane</keyword>
<dbReference type="Gene3D" id="3.90.70.80">
    <property type="match status" value="1"/>
</dbReference>
<protein>
    <submittedName>
        <fullName evidence="3">Uncharacterized protein</fullName>
    </submittedName>
</protein>
<organism evidence="3 4">
    <name type="scientific">Streblomastix strix</name>
    <dbReference type="NCBI Taxonomy" id="222440"/>
    <lineage>
        <taxon>Eukaryota</taxon>
        <taxon>Metamonada</taxon>
        <taxon>Preaxostyla</taxon>
        <taxon>Oxymonadida</taxon>
        <taxon>Streblomastigidae</taxon>
        <taxon>Streblomastix</taxon>
    </lineage>
</organism>
<keyword evidence="2" id="KW-0812">Transmembrane</keyword>
<name>A0A5J4TBX2_9EUKA</name>
<accession>A0A5J4TBX2</accession>
<evidence type="ECO:0000313" key="3">
    <source>
        <dbReference type="EMBL" id="KAA6355904.1"/>
    </source>
</evidence>
<proteinExistence type="predicted"/>
<reference evidence="3 4" key="1">
    <citation type="submission" date="2019-03" db="EMBL/GenBank/DDBJ databases">
        <title>Single cell metagenomics reveals metabolic interactions within the superorganism composed of flagellate Streblomastix strix and complex community of Bacteroidetes bacteria on its surface.</title>
        <authorList>
            <person name="Treitli S.C."/>
            <person name="Kolisko M."/>
            <person name="Husnik F."/>
            <person name="Keeling P."/>
            <person name="Hampl V."/>
        </authorList>
    </citation>
    <scope>NUCLEOTIDE SEQUENCE [LARGE SCALE GENOMIC DNA]</scope>
    <source>
        <strain evidence="3">ST1C</strain>
    </source>
</reference>
<gene>
    <name evidence="3" type="ORF">EZS28_048569</name>
</gene>
<keyword evidence="2" id="KW-1133">Transmembrane helix</keyword>